<dbReference type="GO" id="GO:0003677">
    <property type="term" value="F:DNA binding"/>
    <property type="evidence" value="ECO:0007669"/>
    <property type="project" value="UniProtKB-KW"/>
</dbReference>
<evidence type="ECO:0000313" key="3">
    <source>
        <dbReference type="EMBL" id="BCB90006.1"/>
    </source>
</evidence>
<dbReference type="InterPro" id="IPR009061">
    <property type="entry name" value="DNA-bd_dom_put_sf"/>
</dbReference>
<reference evidence="3 4" key="2">
    <citation type="submission" date="2020-03" db="EMBL/GenBank/DDBJ databases">
        <authorList>
            <person name="Ichikawa N."/>
            <person name="Kimura A."/>
            <person name="Kitahashi Y."/>
            <person name="Uohara A."/>
        </authorList>
    </citation>
    <scope>NUCLEOTIDE SEQUENCE [LARGE SCALE GENOMIC DNA]</scope>
    <source>
        <strain evidence="3 4">NBRC 105367</strain>
    </source>
</reference>
<dbReference type="EMBL" id="AP022871">
    <property type="protein sequence ID" value="BCB90006.1"/>
    <property type="molecule type" value="Genomic_DNA"/>
</dbReference>
<reference evidence="3 4" key="1">
    <citation type="submission" date="2020-03" db="EMBL/GenBank/DDBJ databases">
        <title>Whole genome shotgun sequence of Phytohabitans suffuscus NBRC 105367.</title>
        <authorList>
            <person name="Komaki H."/>
            <person name="Tamura T."/>
        </authorList>
    </citation>
    <scope>NUCLEOTIDE SEQUENCE [LARGE SCALE GENOMIC DNA]</scope>
    <source>
        <strain evidence="3 4">NBRC 105367</strain>
    </source>
</reference>
<organism evidence="3 4">
    <name type="scientific">Phytohabitans suffuscus</name>
    <dbReference type="NCBI Taxonomy" id="624315"/>
    <lineage>
        <taxon>Bacteria</taxon>
        <taxon>Bacillati</taxon>
        <taxon>Actinomycetota</taxon>
        <taxon>Actinomycetes</taxon>
        <taxon>Micromonosporales</taxon>
        <taxon>Micromonosporaceae</taxon>
    </lineage>
</organism>
<dbReference type="SMART" id="SM00422">
    <property type="entry name" value="HTH_MERR"/>
    <property type="match status" value="1"/>
</dbReference>
<evidence type="ECO:0000256" key="1">
    <source>
        <dbReference type="ARBA" id="ARBA00023125"/>
    </source>
</evidence>
<dbReference type="Gene3D" id="1.10.1660.10">
    <property type="match status" value="1"/>
</dbReference>
<accession>A0A6F8YVC2</accession>
<name>A0A6F8YVC2_9ACTN</name>
<keyword evidence="4" id="KW-1185">Reference proteome</keyword>
<dbReference type="AlphaFoldDB" id="A0A6F8YVC2"/>
<dbReference type="Pfam" id="PF13411">
    <property type="entry name" value="MerR_1"/>
    <property type="match status" value="1"/>
</dbReference>
<dbReference type="Proteomes" id="UP000503011">
    <property type="component" value="Chromosome"/>
</dbReference>
<protein>
    <recommendedName>
        <fullName evidence="2">HTH merR-type domain-containing protein</fullName>
    </recommendedName>
</protein>
<dbReference type="InterPro" id="IPR000551">
    <property type="entry name" value="MerR-type_HTH_dom"/>
</dbReference>
<keyword evidence="1" id="KW-0238">DNA-binding</keyword>
<dbReference type="RefSeq" id="WP_269476347.1">
    <property type="nucleotide sequence ID" value="NZ_AP022871.1"/>
</dbReference>
<dbReference type="PANTHER" id="PTHR30204">
    <property type="entry name" value="REDOX-CYCLING DRUG-SENSING TRANSCRIPTIONAL ACTIVATOR SOXR"/>
    <property type="match status" value="1"/>
</dbReference>
<dbReference type="SUPFAM" id="SSF46955">
    <property type="entry name" value="Putative DNA-binding domain"/>
    <property type="match status" value="1"/>
</dbReference>
<dbReference type="PANTHER" id="PTHR30204:SF93">
    <property type="entry name" value="HTH MERR-TYPE DOMAIN-CONTAINING PROTEIN"/>
    <property type="match status" value="1"/>
</dbReference>
<dbReference type="PROSITE" id="PS50937">
    <property type="entry name" value="HTH_MERR_2"/>
    <property type="match status" value="1"/>
</dbReference>
<feature type="domain" description="HTH merR-type" evidence="2">
    <location>
        <begin position="4"/>
        <end position="73"/>
    </location>
</feature>
<dbReference type="GO" id="GO:0003700">
    <property type="term" value="F:DNA-binding transcription factor activity"/>
    <property type="evidence" value="ECO:0007669"/>
    <property type="project" value="InterPro"/>
</dbReference>
<dbReference type="KEGG" id="psuu:Psuf_073190"/>
<evidence type="ECO:0000259" key="2">
    <source>
        <dbReference type="PROSITE" id="PS50937"/>
    </source>
</evidence>
<dbReference type="PRINTS" id="PR00040">
    <property type="entry name" value="HTHMERR"/>
</dbReference>
<gene>
    <name evidence="3" type="ORF">Psuf_073190</name>
</gene>
<sequence>MSGLMRIGELATAAGVSNRTIDFYTTLGLIAPAERSPGGYRLYDPATVELIASIRRLEASGMALEDIGRELRAADGMVLSEAVARLNRDLEALRALAETADADAQPMAATLTIRAHNLITAAMELLIAMPDV</sequence>
<dbReference type="InterPro" id="IPR047057">
    <property type="entry name" value="MerR_fam"/>
</dbReference>
<proteinExistence type="predicted"/>
<evidence type="ECO:0000313" key="4">
    <source>
        <dbReference type="Proteomes" id="UP000503011"/>
    </source>
</evidence>